<evidence type="ECO:0000256" key="2">
    <source>
        <dbReference type="ARBA" id="ARBA00022692"/>
    </source>
</evidence>
<keyword evidence="2 6" id="KW-0812">Transmembrane</keyword>
<feature type="compositionally biased region" description="Pro residues" evidence="5">
    <location>
        <begin position="230"/>
        <end position="239"/>
    </location>
</feature>
<dbReference type="EMBL" id="CP043498">
    <property type="protein sequence ID" value="QFY60931.1"/>
    <property type="molecule type" value="Genomic_DNA"/>
</dbReference>
<protein>
    <submittedName>
        <fullName evidence="8">TonB family protein</fullName>
    </submittedName>
</protein>
<evidence type="ECO:0000256" key="1">
    <source>
        <dbReference type="ARBA" id="ARBA00004167"/>
    </source>
</evidence>
<feature type="compositionally biased region" description="Polar residues" evidence="5">
    <location>
        <begin position="209"/>
        <end position="220"/>
    </location>
</feature>
<feature type="compositionally biased region" description="Low complexity" evidence="5">
    <location>
        <begin position="163"/>
        <end position="186"/>
    </location>
</feature>
<dbReference type="Pfam" id="PF13103">
    <property type="entry name" value="TonB_2"/>
    <property type="match status" value="1"/>
</dbReference>
<keyword evidence="9" id="KW-1185">Reference proteome</keyword>
<reference evidence="8 9" key="1">
    <citation type="submission" date="2019-08" db="EMBL/GenBank/DDBJ databases">
        <title>Prosopis cineraria nodule microbiome.</title>
        <authorList>
            <person name="Ali R."/>
            <person name="Chaluvadi S.R."/>
            <person name="Wang X."/>
        </authorList>
    </citation>
    <scope>NUCLEOTIDE SEQUENCE [LARGE SCALE GENOMIC DNA]</scope>
    <source>
        <strain evidence="8 9">BG7</strain>
    </source>
</reference>
<dbReference type="SUPFAM" id="SSF74653">
    <property type="entry name" value="TolA/TonB C-terminal domain"/>
    <property type="match status" value="1"/>
</dbReference>
<feature type="domain" description="TonB C-terminal" evidence="7">
    <location>
        <begin position="340"/>
        <end position="431"/>
    </location>
</feature>
<evidence type="ECO:0000313" key="9">
    <source>
        <dbReference type="Proteomes" id="UP000326881"/>
    </source>
</evidence>
<evidence type="ECO:0000256" key="5">
    <source>
        <dbReference type="SAM" id="MobiDB-lite"/>
    </source>
</evidence>
<dbReference type="GO" id="GO:0055085">
    <property type="term" value="P:transmembrane transport"/>
    <property type="evidence" value="ECO:0007669"/>
    <property type="project" value="InterPro"/>
</dbReference>
<evidence type="ECO:0000313" key="8">
    <source>
        <dbReference type="EMBL" id="QFY60931.1"/>
    </source>
</evidence>
<feature type="region of interest" description="Disordered" evidence="5">
    <location>
        <begin position="1"/>
        <end position="46"/>
    </location>
</feature>
<dbReference type="NCBIfam" id="TIGR01352">
    <property type="entry name" value="tonB_Cterm"/>
    <property type="match status" value="1"/>
</dbReference>
<evidence type="ECO:0000256" key="3">
    <source>
        <dbReference type="ARBA" id="ARBA00022989"/>
    </source>
</evidence>
<dbReference type="InterPro" id="IPR037682">
    <property type="entry name" value="TonB_C"/>
</dbReference>
<dbReference type="InterPro" id="IPR006260">
    <property type="entry name" value="TonB/TolA_C"/>
</dbReference>
<dbReference type="PROSITE" id="PS52015">
    <property type="entry name" value="TONB_CTD"/>
    <property type="match status" value="1"/>
</dbReference>
<gene>
    <name evidence="8" type="ORF">FZ934_11205</name>
</gene>
<dbReference type="KEGG" id="rgr:FZ934_11205"/>
<evidence type="ECO:0000259" key="7">
    <source>
        <dbReference type="PROSITE" id="PS52015"/>
    </source>
</evidence>
<dbReference type="OrthoDB" id="8448705at2"/>
<dbReference type="Gene3D" id="3.30.1150.10">
    <property type="match status" value="1"/>
</dbReference>
<dbReference type="AlphaFoldDB" id="A0A5Q0CAN3"/>
<feature type="compositionally biased region" description="Basic and acidic residues" evidence="5">
    <location>
        <begin position="282"/>
        <end position="295"/>
    </location>
</feature>
<evidence type="ECO:0000256" key="6">
    <source>
        <dbReference type="SAM" id="Phobius"/>
    </source>
</evidence>
<proteinExistence type="predicted"/>
<sequence>MVVSARAKSRLDLADPAADGGLNDNNPGMHPGHEMPELKNAQRQPAGEAVLHYTRLTHIESFPQDPRTASNGGAEAPSVDESVELPVSRSVGRKRGVVIACLSSCFFHFAVIAALLVGFVVTPQAPVEEAGAVVSVIILGDSEADQAAAGEEAEEPQPEEIVAESVQPQTVQATETQPTETVQPEAVAPTQEVTRVSPENVVTAEPEILTSQSPAETSVVQPMATEVPAEVPPETPPPVAQATPAEVSPVQPTETAEVAPEPEQVPTPEAKPVAQKPVQKAKPVEKKLPPKKEKVTAGSSGENKQDSRRGSSDGNEAAQSDQNSRSAGSNGGAGSAAVANYPGKVQSRIRRSVKVPSEYKRMTASMNVRVRLTIGSSGALSGLSVARSSGIPELDQAVVDGVRRAAPFPPLPAEWGKPSWSFTQEVQVTGR</sequence>
<evidence type="ECO:0000256" key="4">
    <source>
        <dbReference type="ARBA" id="ARBA00023136"/>
    </source>
</evidence>
<feature type="transmembrane region" description="Helical" evidence="6">
    <location>
        <begin position="97"/>
        <end position="121"/>
    </location>
</feature>
<feature type="compositionally biased region" description="Polar residues" evidence="5">
    <location>
        <begin position="312"/>
        <end position="322"/>
    </location>
</feature>
<keyword evidence="3 6" id="KW-1133">Transmembrane helix</keyword>
<keyword evidence="4 6" id="KW-0472">Membrane</keyword>
<dbReference type="Proteomes" id="UP000326881">
    <property type="component" value="Chromosome"/>
</dbReference>
<comment type="subcellular location">
    <subcellularLocation>
        <location evidence="1">Membrane</location>
        <topology evidence="1">Single-pass membrane protein</topology>
    </subcellularLocation>
</comment>
<feature type="compositionally biased region" description="Low complexity" evidence="5">
    <location>
        <begin position="240"/>
        <end position="270"/>
    </location>
</feature>
<accession>A0A5Q0CAN3</accession>
<dbReference type="GO" id="GO:0016020">
    <property type="term" value="C:membrane"/>
    <property type="evidence" value="ECO:0007669"/>
    <property type="project" value="UniProtKB-SubCell"/>
</dbReference>
<feature type="region of interest" description="Disordered" evidence="5">
    <location>
        <begin position="145"/>
        <end position="352"/>
    </location>
</feature>
<dbReference type="RefSeq" id="WP_153271122.1">
    <property type="nucleotide sequence ID" value="NZ_CP043498.1"/>
</dbReference>
<name>A0A5Q0CAN3_9HYPH</name>
<feature type="region of interest" description="Disordered" evidence="5">
    <location>
        <begin position="61"/>
        <end position="84"/>
    </location>
</feature>
<organism evidence="8 9">
    <name type="scientific">Rhizobium grahamii</name>
    <dbReference type="NCBI Taxonomy" id="1120045"/>
    <lineage>
        <taxon>Bacteria</taxon>
        <taxon>Pseudomonadati</taxon>
        <taxon>Pseudomonadota</taxon>
        <taxon>Alphaproteobacteria</taxon>
        <taxon>Hyphomicrobiales</taxon>
        <taxon>Rhizobiaceae</taxon>
        <taxon>Rhizobium/Agrobacterium group</taxon>
        <taxon>Rhizobium</taxon>
    </lineage>
</organism>
<feature type="compositionally biased region" description="Acidic residues" evidence="5">
    <location>
        <begin position="151"/>
        <end position="162"/>
    </location>
</feature>